<name>A0ABN0YJ50_9CAUL</name>
<protein>
    <submittedName>
        <fullName evidence="1">DUF2332 family protein</fullName>
    </submittedName>
</protein>
<evidence type="ECO:0000313" key="1">
    <source>
        <dbReference type="EMBL" id="GAA0395959.1"/>
    </source>
</evidence>
<dbReference type="Pfam" id="PF10094">
    <property type="entry name" value="DUF2332"/>
    <property type="match status" value="1"/>
</dbReference>
<organism evidence="1 2">
    <name type="scientific">Brevundimonas terrae</name>
    <dbReference type="NCBI Taxonomy" id="363631"/>
    <lineage>
        <taxon>Bacteria</taxon>
        <taxon>Pseudomonadati</taxon>
        <taxon>Pseudomonadota</taxon>
        <taxon>Alphaproteobacteria</taxon>
        <taxon>Caulobacterales</taxon>
        <taxon>Caulobacteraceae</taxon>
        <taxon>Brevundimonas</taxon>
    </lineage>
</organism>
<reference evidence="1 2" key="1">
    <citation type="journal article" date="2019" name="Int. J. Syst. Evol. Microbiol.">
        <title>The Global Catalogue of Microorganisms (GCM) 10K type strain sequencing project: providing services to taxonomists for standard genome sequencing and annotation.</title>
        <authorList>
            <consortium name="The Broad Institute Genomics Platform"/>
            <consortium name="The Broad Institute Genome Sequencing Center for Infectious Disease"/>
            <person name="Wu L."/>
            <person name="Ma J."/>
        </authorList>
    </citation>
    <scope>NUCLEOTIDE SEQUENCE [LARGE SCALE GENOMIC DNA]</scope>
    <source>
        <strain evidence="1 2">JCM 13476</strain>
    </source>
</reference>
<keyword evidence="2" id="KW-1185">Reference proteome</keyword>
<dbReference type="InterPro" id="IPR011200">
    <property type="entry name" value="UCP012608"/>
</dbReference>
<accession>A0ABN0YJ50</accession>
<evidence type="ECO:0000313" key="2">
    <source>
        <dbReference type="Proteomes" id="UP001500791"/>
    </source>
</evidence>
<dbReference type="RefSeq" id="WP_167177988.1">
    <property type="nucleotide sequence ID" value="NZ_BAAAEJ010000008.1"/>
</dbReference>
<dbReference type="Proteomes" id="UP001500791">
    <property type="component" value="Unassembled WGS sequence"/>
</dbReference>
<dbReference type="EMBL" id="BAAAEJ010000008">
    <property type="protein sequence ID" value="GAA0395959.1"/>
    <property type="molecule type" value="Genomic_DNA"/>
</dbReference>
<sequence>MAVRTAFANQSAICTKAGAPFTGRLCRLVGERLDDSTALGARILNWGGNPSHEGDALPLRLMGGLHALARDGRDAAWSTVYPPSVTPADEALWALLNGVLAHHADFIAPWLDGPPQTNEVGRSAALMAGLLVLADRFGLGFDTYELGASAGLNSRLDHYAHDLGGVLTGDQASKVRLQPQWTGRAPPKAEVVIGQKHLVDLNPLDATDPQTQARLKAYVWADQLERLARLEAALEVAGRYPLAMAKADAADWLEQALSPAPVAGVCRVVMHTIAYQYFPPQAQDRIRQHLDTVGRLARPDAPLAWLSFEQSERGGAERRPLLELTVWTGEAEPVTQVLAQCQPHGAEIDWKL</sequence>
<dbReference type="PIRSF" id="PIRSF012608">
    <property type="entry name" value="UCP012608"/>
    <property type="match status" value="1"/>
</dbReference>
<proteinExistence type="predicted"/>
<comment type="caution">
    <text evidence="1">The sequence shown here is derived from an EMBL/GenBank/DDBJ whole genome shotgun (WGS) entry which is preliminary data.</text>
</comment>
<gene>
    <name evidence="1" type="ORF">GCM10009093_23180</name>
</gene>